<sequence length="353" mass="40937">MNLTNRNSLTIHEYLRVAQESSGYQTLWSGFKIQKEMAQAMPGLGGIPWRNYLNDSRHLTLVSFTDSEENHVVVGWDDFRKLNPAALKKIAIEWIAKRLYEQFKYAYDVRSAEHMDLVLDEWHWQYLEQSAMRRDPNARLRLLDFDVEEALSFGRKLLRIPMTNEIQGDQKNCLRYSTQPRICARYHHHVLLQGKICYKKQAATYDSERNVHELYHQKLLMNHNGWYPHPPVRLESAGHWFDASTPLVKEAEQALEIILQERFDDMVARLAPLSERLDPAELLMNPAAEARFVPHYGAEQYIPIVENSSMPWIATAGGGTCSNILSIRPIFCSCSSRNVRVFEERLDLKSAFG</sequence>
<keyword evidence="2" id="KW-1185">Reference proteome</keyword>
<evidence type="ECO:0000313" key="2">
    <source>
        <dbReference type="Proteomes" id="UP000756921"/>
    </source>
</evidence>
<comment type="caution">
    <text evidence="1">The sequence shown here is derived from an EMBL/GenBank/DDBJ whole genome shotgun (WGS) entry which is preliminary data.</text>
</comment>
<gene>
    <name evidence="1" type="ORF">PMIN01_07516</name>
</gene>
<dbReference type="AlphaFoldDB" id="A0A9P6GG08"/>
<accession>A0A9P6GG08</accession>
<dbReference type="Proteomes" id="UP000756921">
    <property type="component" value="Unassembled WGS sequence"/>
</dbReference>
<proteinExistence type="predicted"/>
<protein>
    <submittedName>
        <fullName evidence="1">Uncharacterized protein</fullName>
    </submittedName>
</protein>
<organism evidence="1 2">
    <name type="scientific">Paraphaeosphaeria minitans</name>
    <dbReference type="NCBI Taxonomy" id="565426"/>
    <lineage>
        <taxon>Eukaryota</taxon>
        <taxon>Fungi</taxon>
        <taxon>Dikarya</taxon>
        <taxon>Ascomycota</taxon>
        <taxon>Pezizomycotina</taxon>
        <taxon>Dothideomycetes</taxon>
        <taxon>Pleosporomycetidae</taxon>
        <taxon>Pleosporales</taxon>
        <taxon>Massarineae</taxon>
        <taxon>Didymosphaeriaceae</taxon>
        <taxon>Paraphaeosphaeria</taxon>
    </lineage>
</organism>
<dbReference type="EMBL" id="WJXW01000007">
    <property type="protein sequence ID" value="KAF9734613.1"/>
    <property type="molecule type" value="Genomic_DNA"/>
</dbReference>
<dbReference type="OrthoDB" id="10578468at2759"/>
<reference evidence="1" key="1">
    <citation type="journal article" date="2020" name="Mol. Plant Microbe Interact.">
        <title>Genome Sequence of the Biocontrol Agent Coniothyrium minitans strain Conio (IMI 134523).</title>
        <authorList>
            <person name="Patel D."/>
            <person name="Shittu T.A."/>
            <person name="Baroncelli R."/>
            <person name="Muthumeenakshi S."/>
            <person name="Osborne T.H."/>
            <person name="Janganan T.K."/>
            <person name="Sreenivasaprasad S."/>
        </authorList>
    </citation>
    <scope>NUCLEOTIDE SEQUENCE</scope>
    <source>
        <strain evidence="1">Conio</strain>
    </source>
</reference>
<evidence type="ECO:0000313" key="1">
    <source>
        <dbReference type="EMBL" id="KAF9734613.1"/>
    </source>
</evidence>
<name>A0A9P6GG08_9PLEO</name>